<dbReference type="Proteomes" id="UP000053989">
    <property type="component" value="Unassembled WGS sequence"/>
</dbReference>
<protein>
    <submittedName>
        <fullName evidence="1">Uncharacterized protein</fullName>
    </submittedName>
</protein>
<accession>A0A0C3E429</accession>
<reference evidence="2" key="2">
    <citation type="submission" date="2015-01" db="EMBL/GenBank/DDBJ databases">
        <title>Evolutionary Origins and Diversification of the Mycorrhizal Mutualists.</title>
        <authorList>
            <consortium name="DOE Joint Genome Institute"/>
            <consortium name="Mycorrhizal Genomics Consortium"/>
            <person name="Kohler A."/>
            <person name="Kuo A."/>
            <person name="Nagy L.G."/>
            <person name="Floudas D."/>
            <person name="Copeland A."/>
            <person name="Barry K.W."/>
            <person name="Cichocki N."/>
            <person name="Veneault-Fourrey C."/>
            <person name="LaButti K."/>
            <person name="Lindquist E.A."/>
            <person name="Lipzen A."/>
            <person name="Lundell T."/>
            <person name="Morin E."/>
            <person name="Murat C."/>
            <person name="Riley R."/>
            <person name="Ohm R."/>
            <person name="Sun H."/>
            <person name="Tunlid A."/>
            <person name="Henrissat B."/>
            <person name="Grigoriev I.V."/>
            <person name="Hibbett D.S."/>
            <person name="Martin F."/>
        </authorList>
    </citation>
    <scope>NUCLEOTIDE SEQUENCE [LARGE SCALE GENOMIC DNA]</scope>
    <source>
        <strain evidence="2">Foug A</strain>
    </source>
</reference>
<evidence type="ECO:0000313" key="1">
    <source>
        <dbReference type="EMBL" id="KIM62791.1"/>
    </source>
</evidence>
<reference evidence="1 2" key="1">
    <citation type="submission" date="2014-04" db="EMBL/GenBank/DDBJ databases">
        <authorList>
            <consortium name="DOE Joint Genome Institute"/>
            <person name="Kuo A."/>
            <person name="Kohler A."/>
            <person name="Nagy L.G."/>
            <person name="Floudas D."/>
            <person name="Copeland A."/>
            <person name="Barry K.W."/>
            <person name="Cichocki N."/>
            <person name="Veneault-Fourrey C."/>
            <person name="LaButti K."/>
            <person name="Lindquist E.A."/>
            <person name="Lipzen A."/>
            <person name="Lundell T."/>
            <person name="Morin E."/>
            <person name="Murat C."/>
            <person name="Sun H."/>
            <person name="Tunlid A."/>
            <person name="Henrissat B."/>
            <person name="Grigoriev I.V."/>
            <person name="Hibbett D.S."/>
            <person name="Martin F."/>
            <person name="Nordberg H.P."/>
            <person name="Cantor M.N."/>
            <person name="Hua S.X."/>
        </authorList>
    </citation>
    <scope>NUCLEOTIDE SEQUENCE [LARGE SCALE GENOMIC DNA]</scope>
    <source>
        <strain evidence="1 2">Foug A</strain>
    </source>
</reference>
<dbReference type="EMBL" id="KN822040">
    <property type="protein sequence ID" value="KIM62791.1"/>
    <property type="molecule type" value="Genomic_DNA"/>
</dbReference>
<dbReference type="InParanoid" id="A0A0C3E429"/>
<proteinExistence type="predicted"/>
<dbReference type="OrthoDB" id="3246731at2759"/>
<dbReference type="AlphaFoldDB" id="A0A0C3E429"/>
<dbReference type="HOGENOM" id="CLU_1754176_0_0_1"/>
<keyword evidence="2" id="KW-1185">Reference proteome</keyword>
<organism evidence="1 2">
    <name type="scientific">Scleroderma citrinum Foug A</name>
    <dbReference type="NCBI Taxonomy" id="1036808"/>
    <lineage>
        <taxon>Eukaryota</taxon>
        <taxon>Fungi</taxon>
        <taxon>Dikarya</taxon>
        <taxon>Basidiomycota</taxon>
        <taxon>Agaricomycotina</taxon>
        <taxon>Agaricomycetes</taxon>
        <taxon>Agaricomycetidae</taxon>
        <taxon>Boletales</taxon>
        <taxon>Sclerodermatineae</taxon>
        <taxon>Sclerodermataceae</taxon>
        <taxon>Scleroderma</taxon>
    </lineage>
</organism>
<sequence>LRSLGPYDHLKHCYRYCFADVQRNVATLRHAVTPEVYRAMFRLSSFEAHDLEATLNIIRAGGWKAKAWLKDKIEGNKFALPALYFQKSLIPADIWRACPTTTNSNEQAHQNINQDGTNLSVLGGIMHGRDYNDCMEASININNLYGIHT</sequence>
<gene>
    <name evidence="1" type="ORF">SCLCIDRAFT_119086</name>
</gene>
<feature type="non-terminal residue" evidence="1">
    <location>
        <position position="1"/>
    </location>
</feature>
<evidence type="ECO:0000313" key="2">
    <source>
        <dbReference type="Proteomes" id="UP000053989"/>
    </source>
</evidence>
<name>A0A0C3E429_9AGAM</name>